<evidence type="ECO:0000256" key="5">
    <source>
        <dbReference type="ARBA" id="ARBA00023136"/>
    </source>
</evidence>
<sequence length="205" mass="22752">MEIWTLLFFIPACFTLNMTPGPNNLLSMNNARCYGFKSAFMAGLGRIAAFSVMIAFAASGLAVVLYASETLFLIIKVVGAAYLLWIAFNLWRSDTSPISDIENTRNRFGLAKQEFVLAAGNPKAILIFTAFLPQFVDVSASVNEQFFVLGVTFLLLEMCAISLYAAFGIYLRQWFTKPNMAKRFNRACATFLALSGANLLFSRQQ</sequence>
<dbReference type="InterPro" id="IPR001123">
    <property type="entry name" value="LeuE-type"/>
</dbReference>
<evidence type="ECO:0000256" key="3">
    <source>
        <dbReference type="ARBA" id="ARBA00022692"/>
    </source>
</evidence>
<dbReference type="GO" id="GO:0005886">
    <property type="term" value="C:plasma membrane"/>
    <property type="evidence" value="ECO:0007669"/>
    <property type="project" value="UniProtKB-SubCell"/>
</dbReference>
<evidence type="ECO:0000256" key="2">
    <source>
        <dbReference type="ARBA" id="ARBA00022475"/>
    </source>
</evidence>
<organism evidence="7 8">
    <name type="scientific">Vibrio renipiscarius</name>
    <dbReference type="NCBI Taxonomy" id="1461322"/>
    <lineage>
        <taxon>Bacteria</taxon>
        <taxon>Pseudomonadati</taxon>
        <taxon>Pseudomonadota</taxon>
        <taxon>Gammaproteobacteria</taxon>
        <taxon>Vibrionales</taxon>
        <taxon>Vibrionaceae</taxon>
        <taxon>Vibrio</taxon>
    </lineage>
</organism>
<protein>
    <submittedName>
        <fullName evidence="7">Lysine transporter LysE</fullName>
    </submittedName>
</protein>
<gene>
    <name evidence="7" type="ORF">OJ16_18220</name>
</gene>
<feature type="transmembrane region" description="Helical" evidence="6">
    <location>
        <begin position="6"/>
        <end position="26"/>
    </location>
</feature>
<dbReference type="PANTHER" id="PTHR30086">
    <property type="entry name" value="ARGININE EXPORTER PROTEIN ARGO"/>
    <property type="match status" value="1"/>
</dbReference>
<evidence type="ECO:0000256" key="4">
    <source>
        <dbReference type="ARBA" id="ARBA00022989"/>
    </source>
</evidence>
<evidence type="ECO:0000256" key="6">
    <source>
        <dbReference type="SAM" id="Phobius"/>
    </source>
</evidence>
<feature type="transmembrane region" description="Helical" evidence="6">
    <location>
        <begin position="147"/>
        <end position="171"/>
    </location>
</feature>
<dbReference type="AlphaFoldDB" id="A0A0C2K431"/>
<comment type="caution">
    <text evidence="7">The sequence shown here is derived from an EMBL/GenBank/DDBJ whole genome shotgun (WGS) entry which is preliminary data.</text>
</comment>
<feature type="transmembrane region" description="Helical" evidence="6">
    <location>
        <begin position="73"/>
        <end position="91"/>
    </location>
</feature>
<evidence type="ECO:0000256" key="1">
    <source>
        <dbReference type="ARBA" id="ARBA00004651"/>
    </source>
</evidence>
<accession>A0A0C2NUD6</accession>
<evidence type="ECO:0000313" key="7">
    <source>
        <dbReference type="EMBL" id="KII76698.1"/>
    </source>
</evidence>
<reference evidence="7 8" key="1">
    <citation type="submission" date="2014-11" db="EMBL/GenBank/DDBJ databases">
        <title>Draft Genome Sequence of Vibrio piscirenalis strains CECT 8603T and CECT 8604, two marine Gammaproteobacterium isolated from cultured gilthead sea bream (Sparus aurata).</title>
        <authorList>
            <person name="Arahal D.R."/>
            <person name="Rodrigo-Torres L."/>
            <person name="Lucena T."/>
            <person name="Pujalte M.J."/>
        </authorList>
    </citation>
    <scope>NUCLEOTIDE SEQUENCE [LARGE SCALE GENOMIC DNA]</scope>
    <source>
        <strain evidence="7 8">DCR 1-4-2</strain>
    </source>
</reference>
<keyword evidence="4 6" id="KW-1133">Transmembrane helix</keyword>
<dbReference type="Proteomes" id="UP000031672">
    <property type="component" value="Unassembled WGS sequence"/>
</dbReference>
<dbReference type="PIRSF" id="PIRSF006324">
    <property type="entry name" value="LeuE"/>
    <property type="match status" value="1"/>
</dbReference>
<keyword evidence="3 6" id="KW-0812">Transmembrane</keyword>
<comment type="subcellular location">
    <subcellularLocation>
        <location evidence="1">Cell membrane</location>
        <topology evidence="1">Multi-pass membrane protein</topology>
    </subcellularLocation>
</comment>
<proteinExistence type="predicted"/>
<evidence type="ECO:0000313" key="8">
    <source>
        <dbReference type="Proteomes" id="UP000031672"/>
    </source>
</evidence>
<feature type="transmembrane region" description="Helical" evidence="6">
    <location>
        <begin position="47"/>
        <end position="67"/>
    </location>
</feature>
<dbReference type="STRING" id="1461322.OJ16_18220"/>
<dbReference type="OrthoDB" id="9804822at2"/>
<keyword evidence="5 6" id="KW-0472">Membrane</keyword>
<accession>A0A0C2K431</accession>
<dbReference type="Pfam" id="PF01810">
    <property type="entry name" value="LysE"/>
    <property type="match status" value="1"/>
</dbReference>
<dbReference type="PANTHER" id="PTHR30086:SF20">
    <property type="entry name" value="ARGININE EXPORTER PROTEIN ARGO-RELATED"/>
    <property type="match status" value="1"/>
</dbReference>
<dbReference type="RefSeq" id="WP_040992669.1">
    <property type="nucleotide sequence ID" value="NZ_JTKH01000024.1"/>
</dbReference>
<keyword evidence="2" id="KW-1003">Cell membrane</keyword>
<dbReference type="EMBL" id="JTKH01000024">
    <property type="protein sequence ID" value="KII76698.1"/>
    <property type="molecule type" value="Genomic_DNA"/>
</dbReference>
<keyword evidence="8" id="KW-1185">Reference proteome</keyword>
<dbReference type="GO" id="GO:0015171">
    <property type="term" value="F:amino acid transmembrane transporter activity"/>
    <property type="evidence" value="ECO:0007669"/>
    <property type="project" value="TreeGrafter"/>
</dbReference>
<name>A0A0C2K431_9VIBR</name>
<feature type="transmembrane region" description="Helical" evidence="6">
    <location>
        <begin position="115"/>
        <end position="135"/>
    </location>
</feature>